<keyword evidence="2" id="KW-1133">Transmembrane helix</keyword>
<dbReference type="EMBL" id="JBHTCO010000019">
    <property type="protein sequence ID" value="MFC7394277.1"/>
    <property type="molecule type" value="Genomic_DNA"/>
</dbReference>
<comment type="caution">
    <text evidence="3">The sequence shown here is derived from an EMBL/GenBank/DDBJ whole genome shotgun (WGS) entry which is preliminary data.</text>
</comment>
<keyword evidence="2" id="KW-0812">Transmembrane</keyword>
<sequence length="50" mass="5532">MGILKDLLVATVKAIVSSTIAYIFNMISTKKAKKKTTRKKSAKTGRFSKK</sequence>
<dbReference type="RefSeq" id="WP_380967452.1">
    <property type="nucleotide sequence ID" value="NZ_JBHTCO010000019.1"/>
</dbReference>
<evidence type="ECO:0000256" key="1">
    <source>
        <dbReference type="SAM" id="MobiDB-lite"/>
    </source>
</evidence>
<evidence type="ECO:0000313" key="3">
    <source>
        <dbReference type="EMBL" id="MFC7394277.1"/>
    </source>
</evidence>
<evidence type="ECO:0000256" key="2">
    <source>
        <dbReference type="SAM" id="Phobius"/>
    </source>
</evidence>
<gene>
    <name evidence="3" type="ORF">ACFQRG_15075</name>
</gene>
<dbReference type="Proteomes" id="UP001596505">
    <property type="component" value="Unassembled WGS sequence"/>
</dbReference>
<keyword evidence="4" id="KW-1185">Reference proteome</keyword>
<feature type="region of interest" description="Disordered" evidence="1">
    <location>
        <begin position="31"/>
        <end position="50"/>
    </location>
</feature>
<reference evidence="4" key="1">
    <citation type="journal article" date="2019" name="Int. J. Syst. Evol. Microbiol.">
        <title>The Global Catalogue of Microorganisms (GCM) 10K type strain sequencing project: providing services to taxonomists for standard genome sequencing and annotation.</title>
        <authorList>
            <consortium name="The Broad Institute Genomics Platform"/>
            <consortium name="The Broad Institute Genome Sequencing Center for Infectious Disease"/>
            <person name="Wu L."/>
            <person name="Ma J."/>
        </authorList>
    </citation>
    <scope>NUCLEOTIDE SEQUENCE [LARGE SCALE GENOMIC DNA]</scope>
    <source>
        <strain evidence="4">CGMCC 1.16305</strain>
    </source>
</reference>
<proteinExistence type="predicted"/>
<feature type="transmembrane region" description="Helical" evidence="2">
    <location>
        <begin position="6"/>
        <end position="25"/>
    </location>
</feature>
<organism evidence="3 4">
    <name type="scientific">Scopulibacillus cellulosilyticus</name>
    <dbReference type="NCBI Taxonomy" id="2665665"/>
    <lineage>
        <taxon>Bacteria</taxon>
        <taxon>Bacillati</taxon>
        <taxon>Bacillota</taxon>
        <taxon>Bacilli</taxon>
        <taxon>Bacillales</taxon>
        <taxon>Sporolactobacillaceae</taxon>
        <taxon>Scopulibacillus</taxon>
    </lineage>
</organism>
<accession>A0ABW2PY47</accession>
<name>A0ABW2PY47_9BACL</name>
<keyword evidence="2" id="KW-0472">Membrane</keyword>
<protein>
    <submittedName>
        <fullName evidence="3">Uncharacterized protein</fullName>
    </submittedName>
</protein>
<evidence type="ECO:0000313" key="4">
    <source>
        <dbReference type="Proteomes" id="UP001596505"/>
    </source>
</evidence>